<dbReference type="AlphaFoldDB" id="A0AA88XT57"/>
<comment type="caution">
    <text evidence="1">The sequence shown here is derived from an EMBL/GenBank/DDBJ whole genome shotgun (WGS) entry which is preliminary data.</text>
</comment>
<gene>
    <name evidence="1" type="ORF">FSP39_002042</name>
</gene>
<dbReference type="InterPro" id="IPR045860">
    <property type="entry name" value="Snake_toxin-like_sf"/>
</dbReference>
<dbReference type="Proteomes" id="UP001186944">
    <property type="component" value="Unassembled WGS sequence"/>
</dbReference>
<evidence type="ECO:0000313" key="2">
    <source>
        <dbReference type="Proteomes" id="UP001186944"/>
    </source>
</evidence>
<sequence>MLETHMAINETINDCTDMDKCGYFKNCSNGQNYCVMERLEEQGSTVAYIRGCTNLSDFSVTPRTSPVADNSTKCSVYYQEDNQNIIVCISVCNSDLCNGPQFVFSGSNKYADTNVLTLVTFAIIRSLHPIII</sequence>
<reference evidence="1" key="1">
    <citation type="submission" date="2019-08" db="EMBL/GenBank/DDBJ databases">
        <title>The improved chromosome-level genome for the pearl oyster Pinctada fucata martensii using PacBio sequencing and Hi-C.</title>
        <authorList>
            <person name="Zheng Z."/>
        </authorList>
    </citation>
    <scope>NUCLEOTIDE SEQUENCE</scope>
    <source>
        <strain evidence="1">ZZ-2019</strain>
        <tissue evidence="1">Adductor muscle</tissue>
    </source>
</reference>
<keyword evidence="2" id="KW-1185">Reference proteome</keyword>
<organism evidence="1 2">
    <name type="scientific">Pinctada imbricata</name>
    <name type="common">Atlantic pearl-oyster</name>
    <name type="synonym">Pinctada martensii</name>
    <dbReference type="NCBI Taxonomy" id="66713"/>
    <lineage>
        <taxon>Eukaryota</taxon>
        <taxon>Metazoa</taxon>
        <taxon>Spiralia</taxon>
        <taxon>Lophotrochozoa</taxon>
        <taxon>Mollusca</taxon>
        <taxon>Bivalvia</taxon>
        <taxon>Autobranchia</taxon>
        <taxon>Pteriomorphia</taxon>
        <taxon>Pterioida</taxon>
        <taxon>Pterioidea</taxon>
        <taxon>Pteriidae</taxon>
        <taxon>Pinctada</taxon>
    </lineage>
</organism>
<accession>A0AA88XT57</accession>
<dbReference type="CDD" id="cd00117">
    <property type="entry name" value="TFP"/>
    <property type="match status" value="1"/>
</dbReference>
<name>A0AA88XT57_PINIB</name>
<evidence type="ECO:0000313" key="1">
    <source>
        <dbReference type="EMBL" id="KAK3087128.1"/>
    </source>
</evidence>
<dbReference type="SUPFAM" id="SSF57302">
    <property type="entry name" value="Snake toxin-like"/>
    <property type="match status" value="1"/>
</dbReference>
<protein>
    <submittedName>
        <fullName evidence="1">Uncharacterized protein</fullName>
    </submittedName>
</protein>
<proteinExistence type="predicted"/>
<dbReference type="EMBL" id="VSWD01000011">
    <property type="protein sequence ID" value="KAK3087128.1"/>
    <property type="molecule type" value="Genomic_DNA"/>
</dbReference>